<dbReference type="SUPFAM" id="SSF48208">
    <property type="entry name" value="Six-hairpin glycosidases"/>
    <property type="match status" value="1"/>
</dbReference>
<dbReference type="GO" id="GO:0005975">
    <property type="term" value="P:carbohydrate metabolic process"/>
    <property type="evidence" value="ECO:0007669"/>
    <property type="project" value="InterPro"/>
</dbReference>
<dbReference type="AlphaFoldDB" id="A0A6L3IW21"/>
<keyword evidence="3" id="KW-0106">Calcium</keyword>
<dbReference type="RefSeq" id="WP_008672371.1">
    <property type="nucleotide sequence ID" value="NZ_JAFEKH010000004.1"/>
</dbReference>
<dbReference type="GO" id="GO:0030246">
    <property type="term" value="F:carbohydrate binding"/>
    <property type="evidence" value="ECO:0007669"/>
    <property type="project" value="InterPro"/>
</dbReference>
<comment type="caution">
    <text evidence="7">The sequence shown here is derived from an EMBL/GenBank/DDBJ whole genome shotgun (WGS) entry which is preliminary data.</text>
</comment>
<dbReference type="InterPro" id="IPR008928">
    <property type="entry name" value="6-hairpin_glycosidase_sf"/>
</dbReference>
<dbReference type="Pfam" id="PF17678">
    <property type="entry name" value="Glyco_hydro_92N"/>
    <property type="match status" value="1"/>
</dbReference>
<protein>
    <submittedName>
        <fullName evidence="7">Glycoside hydrolase family 92 protein</fullName>
    </submittedName>
</protein>
<dbReference type="Pfam" id="PF07971">
    <property type="entry name" value="Glyco_hydro_92"/>
    <property type="match status" value="1"/>
</dbReference>
<dbReference type="InterPro" id="IPR014718">
    <property type="entry name" value="GH-type_carb-bd"/>
</dbReference>
<keyword evidence="4" id="KW-0732">Signal</keyword>
<evidence type="ECO:0000259" key="6">
    <source>
        <dbReference type="Pfam" id="PF17678"/>
    </source>
</evidence>
<dbReference type="GO" id="GO:0000224">
    <property type="term" value="F:peptide-N4-(N-acetyl-beta-glucosaminyl)asparagine amidase activity"/>
    <property type="evidence" value="ECO:0007669"/>
    <property type="project" value="TreeGrafter"/>
</dbReference>
<dbReference type="InterPro" id="IPR041371">
    <property type="entry name" value="GH92_N"/>
</dbReference>
<evidence type="ECO:0000256" key="1">
    <source>
        <dbReference type="ARBA" id="ARBA00001913"/>
    </source>
</evidence>
<dbReference type="PANTHER" id="PTHR12143">
    <property type="entry name" value="PEPTIDE N-GLYCANASE PNGASE -RELATED"/>
    <property type="match status" value="1"/>
</dbReference>
<dbReference type="Proteomes" id="UP000481700">
    <property type="component" value="Unassembled WGS sequence"/>
</dbReference>
<dbReference type="Gene3D" id="1.20.1050.60">
    <property type="entry name" value="alpha-1,2-mannosidase"/>
    <property type="match status" value="1"/>
</dbReference>
<evidence type="ECO:0000256" key="4">
    <source>
        <dbReference type="SAM" id="SignalP"/>
    </source>
</evidence>
<keyword evidence="7" id="KW-0378">Hydrolase</keyword>
<reference evidence="7 8" key="1">
    <citation type="journal article" date="2019" name="Nat. Med.">
        <title>A library of human gut bacterial isolates paired with longitudinal multiomics data enables mechanistic microbiome research.</title>
        <authorList>
            <person name="Poyet M."/>
            <person name="Groussin M."/>
            <person name="Gibbons S.M."/>
            <person name="Avila-Pacheco J."/>
            <person name="Jiang X."/>
            <person name="Kearney S.M."/>
            <person name="Perrotta A.R."/>
            <person name="Berdy B."/>
            <person name="Zhao S."/>
            <person name="Lieberman T.D."/>
            <person name="Swanson P.K."/>
            <person name="Smith M."/>
            <person name="Roesemann S."/>
            <person name="Alexander J.E."/>
            <person name="Rich S.A."/>
            <person name="Livny J."/>
            <person name="Vlamakis H."/>
            <person name="Clish C."/>
            <person name="Bullock K."/>
            <person name="Deik A."/>
            <person name="Scott J."/>
            <person name="Pierce K.A."/>
            <person name="Xavier R.J."/>
            <person name="Alm E.J."/>
        </authorList>
    </citation>
    <scope>NUCLEOTIDE SEQUENCE [LARGE SCALE GENOMIC DNA]</scope>
    <source>
        <strain evidence="7 8">BIOML-A25</strain>
    </source>
</reference>
<dbReference type="NCBIfam" id="TIGR01180">
    <property type="entry name" value="aman2_put"/>
    <property type="match status" value="1"/>
</dbReference>
<feature type="domain" description="Glycosyl hydrolase family 92" evidence="5">
    <location>
        <begin position="290"/>
        <end position="752"/>
    </location>
</feature>
<gene>
    <name evidence="7" type="ORF">F2Z07_03270</name>
</gene>
<dbReference type="EMBL" id="VVZV01000003">
    <property type="protein sequence ID" value="KAA5323439.1"/>
    <property type="molecule type" value="Genomic_DNA"/>
</dbReference>
<comment type="subunit">
    <text evidence="2">Monomer.</text>
</comment>
<comment type="cofactor">
    <cofactor evidence="1">
        <name>Ca(2+)</name>
        <dbReference type="ChEBI" id="CHEBI:29108"/>
    </cofactor>
</comment>
<feature type="chain" id="PRO_5030158008" evidence="4">
    <location>
        <begin position="21"/>
        <end position="774"/>
    </location>
</feature>
<dbReference type="InterPro" id="IPR050883">
    <property type="entry name" value="PNGase"/>
</dbReference>
<dbReference type="FunFam" id="3.30.2080.10:FF:000001">
    <property type="entry name" value="Alpha-1,2-mannosidase subfamily"/>
    <property type="match status" value="1"/>
</dbReference>
<evidence type="ECO:0000256" key="3">
    <source>
        <dbReference type="ARBA" id="ARBA00022837"/>
    </source>
</evidence>
<dbReference type="Gene3D" id="3.30.2080.10">
    <property type="entry name" value="GH92 mannosidase domain"/>
    <property type="match status" value="1"/>
</dbReference>
<evidence type="ECO:0000313" key="8">
    <source>
        <dbReference type="Proteomes" id="UP000481700"/>
    </source>
</evidence>
<name>A0A6L3IW21_9BACT</name>
<accession>A0A6L3IW21</accession>
<feature type="signal peptide" evidence="4">
    <location>
        <begin position="1"/>
        <end position="20"/>
    </location>
</feature>
<organism evidence="7 8">
    <name type="scientific">Phocaeicola dorei</name>
    <dbReference type="NCBI Taxonomy" id="357276"/>
    <lineage>
        <taxon>Bacteria</taxon>
        <taxon>Pseudomonadati</taxon>
        <taxon>Bacteroidota</taxon>
        <taxon>Bacteroidia</taxon>
        <taxon>Bacteroidales</taxon>
        <taxon>Bacteroidaceae</taxon>
        <taxon>Phocaeicola</taxon>
    </lineage>
</organism>
<sequence length="774" mass="87884">MNRKIASFFALASWVAVAMAQVEYVNPMIGTDGMGHTFPGACVPFGIVQLSPDTDTIPHNVDGVYQGKAYEYCAGYQYHDKTIVGFSHTHMSGTGHSDLGDILIMPTTGPLKLNPGTSDNPDSGYRSRFTHDTEKAAPGYYEVKLDDYGVKVQLTATQRVGVHKYTFPVDKEGRIVLDLNHSIYNYEGKTLWATLRVENDTLLTGYRITNGWARTNYTYFAISLSQPIKNYGYKDHQRILYNGWWRKFPINNNFPEMAGRKLVSYFEFDTSRNPELVVKVALSATSTEGALKNLQAEAVSKSFEMIASEASDNWKRQLASIEIQGTKDQQVMFYTSYYHTMINPSVYMDVDGKYRGLDHNIHQAKGFTNYTIFSLWDTYRAEHPLLMLMKPNEATDMVKSMIKHQQQSVHGLLPVWSHMANDNWCMSGYHSTSVLTDAITKGADVNKEEALKAMVVTSNVSYYDGIGDYIKLGYVPFDVNGTAASTTLEYAYDDWTIYKTALNMGYEEVASQYRKRALNYHHIFDKELGFARPRYKDGSFKKEFDALQTYGEGFIEGNSWNFSFHVPHDVFGMMKCMGGEKEFLRKLDELFGMHLPEVYYKDNEDITADCLIGGYVHGNEPSHHIPYLYAWTSQPWKTQYWVREIMNKMYKNHIRGLGGNDDCGQMSAWYIFTAMGFYPVCPGTDEYVLGAPYLPYIKLNLTNGKTLEIKAPGVSDKKRYVKSVLLNGKPYTRMYINHGDILNGGTLEFVMSTSPDKKRGLAKSDKPYSLTDGE</sequence>
<dbReference type="Gene3D" id="2.70.98.10">
    <property type="match status" value="1"/>
</dbReference>
<evidence type="ECO:0000256" key="2">
    <source>
        <dbReference type="ARBA" id="ARBA00011245"/>
    </source>
</evidence>
<dbReference type="InterPro" id="IPR005887">
    <property type="entry name" value="GH92_a_mannosidase_put"/>
</dbReference>
<dbReference type="GO" id="GO:0006516">
    <property type="term" value="P:glycoprotein catabolic process"/>
    <property type="evidence" value="ECO:0007669"/>
    <property type="project" value="TreeGrafter"/>
</dbReference>
<dbReference type="InterPro" id="IPR012939">
    <property type="entry name" value="Glyco_hydro_92"/>
</dbReference>
<dbReference type="GO" id="GO:0005829">
    <property type="term" value="C:cytosol"/>
    <property type="evidence" value="ECO:0007669"/>
    <property type="project" value="TreeGrafter"/>
</dbReference>
<evidence type="ECO:0000259" key="5">
    <source>
        <dbReference type="Pfam" id="PF07971"/>
    </source>
</evidence>
<dbReference type="PANTHER" id="PTHR12143:SF39">
    <property type="entry name" value="SECRETED PROTEIN"/>
    <property type="match status" value="1"/>
</dbReference>
<dbReference type="Gene3D" id="1.20.1610.10">
    <property type="entry name" value="alpha-1,2-mannosidases domains"/>
    <property type="match status" value="1"/>
</dbReference>
<proteinExistence type="predicted"/>
<feature type="domain" description="Glycosyl hydrolase family 92 N-terminal" evidence="6">
    <location>
        <begin position="24"/>
        <end position="283"/>
    </location>
</feature>
<evidence type="ECO:0000313" key="7">
    <source>
        <dbReference type="EMBL" id="KAA5323439.1"/>
    </source>
</evidence>